<comment type="caution">
    <text evidence="4">The sequence shown here is derived from an EMBL/GenBank/DDBJ whole genome shotgun (WGS) entry which is preliminary data.</text>
</comment>
<dbReference type="PANTHER" id="PTHR45730:SF101">
    <property type="entry name" value="C2H2-TYPE DOMAIN-CONTAINING PROTEIN"/>
    <property type="match status" value="1"/>
</dbReference>
<dbReference type="InterPro" id="IPR036236">
    <property type="entry name" value="Znf_C2H2_sf"/>
</dbReference>
<evidence type="ECO:0000313" key="5">
    <source>
        <dbReference type="Proteomes" id="UP001054889"/>
    </source>
</evidence>
<dbReference type="Proteomes" id="UP001054889">
    <property type="component" value="Unassembled WGS sequence"/>
</dbReference>
<protein>
    <recommendedName>
        <fullName evidence="3">C2H2-type domain-containing protein</fullName>
    </recommendedName>
</protein>
<keyword evidence="1" id="KW-0862">Zinc</keyword>
<keyword evidence="1" id="KW-0479">Metal-binding</keyword>
<dbReference type="SUPFAM" id="SSF57667">
    <property type="entry name" value="beta-beta-alpha zinc fingers"/>
    <property type="match status" value="1"/>
</dbReference>
<evidence type="ECO:0000256" key="1">
    <source>
        <dbReference type="PROSITE-ProRule" id="PRU00042"/>
    </source>
</evidence>
<dbReference type="GO" id="GO:0008270">
    <property type="term" value="F:zinc ion binding"/>
    <property type="evidence" value="ECO:0007669"/>
    <property type="project" value="UniProtKB-KW"/>
</dbReference>
<dbReference type="GO" id="GO:0003700">
    <property type="term" value="F:DNA-binding transcription factor activity"/>
    <property type="evidence" value="ECO:0007669"/>
    <property type="project" value="InterPro"/>
</dbReference>
<dbReference type="PANTHER" id="PTHR45730">
    <property type="entry name" value="ZINC FINGER PROTEIN JAGGED"/>
    <property type="match status" value="1"/>
</dbReference>
<sequence length="190" mass="19913">MESYSSPPPVVATLSLPLAPAGGDGEGSATAAGKRLYPCLFCDKTFFKSQALGGHQNVHKKERSAWNPYVYDDRHAAVPSPTMMAGGVSGAATVPIIADLSSHGGSTTVRAETDEGGRHDECGSDGVPSFRAKMQRRRAALFAPASISAAEMQRSLAVDGTVDMLNFARASLVAVASACPSEYLDLQLRL</sequence>
<dbReference type="InterPro" id="IPR045320">
    <property type="entry name" value="JAGGED/SL1-like"/>
</dbReference>
<reference evidence="4" key="1">
    <citation type="journal article" date="2018" name="DNA Res.">
        <title>Multiple hybrid de novo genome assembly of finger millet, an orphan allotetraploid crop.</title>
        <authorList>
            <person name="Hatakeyama M."/>
            <person name="Aluri S."/>
            <person name="Balachadran M.T."/>
            <person name="Sivarajan S.R."/>
            <person name="Patrignani A."/>
            <person name="Gruter S."/>
            <person name="Poveda L."/>
            <person name="Shimizu-Inatsugi R."/>
            <person name="Baeten J."/>
            <person name="Francoijs K.J."/>
            <person name="Nataraja K.N."/>
            <person name="Reddy Y.A.N."/>
            <person name="Phadnis S."/>
            <person name="Ravikumar R.L."/>
            <person name="Schlapbach R."/>
            <person name="Sreeman S.M."/>
            <person name="Shimizu K.K."/>
        </authorList>
    </citation>
    <scope>NUCLEOTIDE SEQUENCE</scope>
</reference>
<dbReference type="InterPro" id="IPR013087">
    <property type="entry name" value="Znf_C2H2_type"/>
</dbReference>
<feature type="region of interest" description="Disordered" evidence="2">
    <location>
        <begin position="104"/>
        <end position="127"/>
    </location>
</feature>
<dbReference type="PROSITE" id="PS00028">
    <property type="entry name" value="ZINC_FINGER_C2H2_1"/>
    <property type="match status" value="1"/>
</dbReference>
<feature type="compositionally biased region" description="Basic and acidic residues" evidence="2">
    <location>
        <begin position="111"/>
        <end position="122"/>
    </location>
</feature>
<accession>A0AAV5ENY7</accession>
<keyword evidence="1" id="KW-0863">Zinc-finger</keyword>
<gene>
    <name evidence="4" type="primary">gb12271</name>
    <name evidence="4" type="ORF">PR202_gb12271</name>
</gene>
<reference evidence="4" key="2">
    <citation type="submission" date="2021-12" db="EMBL/GenBank/DDBJ databases">
        <title>Resequencing data analysis of finger millet.</title>
        <authorList>
            <person name="Hatakeyama M."/>
            <person name="Aluri S."/>
            <person name="Balachadran M.T."/>
            <person name="Sivarajan S.R."/>
            <person name="Poveda L."/>
            <person name="Shimizu-Inatsugi R."/>
            <person name="Schlapbach R."/>
            <person name="Sreeman S.M."/>
            <person name="Shimizu K.K."/>
        </authorList>
    </citation>
    <scope>NUCLEOTIDE SEQUENCE</scope>
</reference>
<keyword evidence="5" id="KW-1185">Reference proteome</keyword>
<dbReference type="EMBL" id="BQKI01000077">
    <property type="protein sequence ID" value="GJN24527.1"/>
    <property type="molecule type" value="Genomic_DNA"/>
</dbReference>
<feature type="domain" description="C2H2-type" evidence="3">
    <location>
        <begin position="37"/>
        <end position="64"/>
    </location>
</feature>
<dbReference type="Gene3D" id="3.30.160.60">
    <property type="entry name" value="Classic Zinc Finger"/>
    <property type="match status" value="1"/>
</dbReference>
<dbReference type="PROSITE" id="PS50157">
    <property type="entry name" value="ZINC_FINGER_C2H2_2"/>
    <property type="match status" value="1"/>
</dbReference>
<proteinExistence type="predicted"/>
<evidence type="ECO:0000313" key="4">
    <source>
        <dbReference type="EMBL" id="GJN24527.1"/>
    </source>
</evidence>
<evidence type="ECO:0000259" key="3">
    <source>
        <dbReference type="PROSITE" id="PS50157"/>
    </source>
</evidence>
<dbReference type="AlphaFoldDB" id="A0AAV5ENY7"/>
<organism evidence="4 5">
    <name type="scientific">Eleusine coracana subsp. coracana</name>
    <dbReference type="NCBI Taxonomy" id="191504"/>
    <lineage>
        <taxon>Eukaryota</taxon>
        <taxon>Viridiplantae</taxon>
        <taxon>Streptophyta</taxon>
        <taxon>Embryophyta</taxon>
        <taxon>Tracheophyta</taxon>
        <taxon>Spermatophyta</taxon>
        <taxon>Magnoliopsida</taxon>
        <taxon>Liliopsida</taxon>
        <taxon>Poales</taxon>
        <taxon>Poaceae</taxon>
        <taxon>PACMAD clade</taxon>
        <taxon>Chloridoideae</taxon>
        <taxon>Cynodonteae</taxon>
        <taxon>Eleusininae</taxon>
        <taxon>Eleusine</taxon>
    </lineage>
</organism>
<name>A0AAV5ENY7_ELECO</name>
<evidence type="ECO:0000256" key="2">
    <source>
        <dbReference type="SAM" id="MobiDB-lite"/>
    </source>
</evidence>